<name>A0A5C4S9T1_CHLTI</name>
<dbReference type="PANTHER" id="PTHR47268:SF4">
    <property type="entry name" value="ACYLPHOSPHATASE"/>
    <property type="match status" value="1"/>
</dbReference>
<evidence type="ECO:0000256" key="2">
    <source>
        <dbReference type="ARBA" id="ARBA00012150"/>
    </source>
</evidence>
<dbReference type="PROSITE" id="PS00150">
    <property type="entry name" value="ACYLPHOSPHATASE_1"/>
    <property type="match status" value="1"/>
</dbReference>
<evidence type="ECO:0000256" key="1">
    <source>
        <dbReference type="ARBA" id="ARBA00005614"/>
    </source>
</evidence>
<feature type="domain" description="Acylphosphatase-like" evidence="6">
    <location>
        <begin position="8"/>
        <end position="95"/>
    </location>
</feature>
<evidence type="ECO:0000256" key="5">
    <source>
        <dbReference type="RuleBase" id="RU004168"/>
    </source>
</evidence>
<evidence type="ECO:0000256" key="4">
    <source>
        <dbReference type="PROSITE-ProRule" id="PRU00520"/>
    </source>
</evidence>
<comment type="similarity">
    <text evidence="1 5">Belongs to the acylphosphatase family.</text>
</comment>
<dbReference type="EC" id="3.6.1.7" evidence="2 4"/>
<dbReference type="Proteomes" id="UP000308271">
    <property type="component" value="Unassembled WGS sequence"/>
</dbReference>
<dbReference type="AlphaFoldDB" id="A0A5C4S9T1"/>
<dbReference type="Gene3D" id="3.30.70.100">
    <property type="match status" value="1"/>
</dbReference>
<comment type="catalytic activity">
    <reaction evidence="3 4">
        <text>an acyl phosphate + H2O = a carboxylate + phosphate + H(+)</text>
        <dbReference type="Rhea" id="RHEA:14965"/>
        <dbReference type="ChEBI" id="CHEBI:15377"/>
        <dbReference type="ChEBI" id="CHEBI:15378"/>
        <dbReference type="ChEBI" id="CHEBI:29067"/>
        <dbReference type="ChEBI" id="CHEBI:43474"/>
        <dbReference type="ChEBI" id="CHEBI:59918"/>
        <dbReference type="EC" id="3.6.1.7"/>
    </reaction>
</comment>
<keyword evidence="4 7" id="KW-0378">Hydrolase</keyword>
<dbReference type="PANTHER" id="PTHR47268">
    <property type="entry name" value="ACYLPHOSPHATASE"/>
    <property type="match status" value="1"/>
</dbReference>
<feature type="active site" evidence="4">
    <location>
        <position position="41"/>
    </location>
</feature>
<gene>
    <name evidence="7" type="ORF">FGF66_03715</name>
</gene>
<dbReference type="InterPro" id="IPR036046">
    <property type="entry name" value="Acylphosphatase-like_dom_sf"/>
</dbReference>
<evidence type="ECO:0000313" key="8">
    <source>
        <dbReference type="Proteomes" id="UP000308271"/>
    </source>
</evidence>
<dbReference type="NCBIfam" id="NF011017">
    <property type="entry name" value="PRK14445.1"/>
    <property type="match status" value="1"/>
</dbReference>
<dbReference type="InterPro" id="IPR017968">
    <property type="entry name" value="Acylphosphatase_CS"/>
</dbReference>
<dbReference type="Pfam" id="PF00708">
    <property type="entry name" value="Acylphosphatase"/>
    <property type="match status" value="1"/>
</dbReference>
<dbReference type="InterPro" id="IPR020456">
    <property type="entry name" value="Acylphosphatase"/>
</dbReference>
<comment type="caution">
    <text evidence="7">The sequence shown here is derived from an EMBL/GenBank/DDBJ whole genome shotgun (WGS) entry which is preliminary data.</text>
</comment>
<dbReference type="SUPFAM" id="SSF54975">
    <property type="entry name" value="Acylphosphatase/BLUF domain-like"/>
    <property type="match status" value="1"/>
</dbReference>
<proteinExistence type="inferred from homology"/>
<evidence type="ECO:0000259" key="6">
    <source>
        <dbReference type="PROSITE" id="PS51160"/>
    </source>
</evidence>
<dbReference type="GO" id="GO:0003998">
    <property type="term" value="F:acylphosphatase activity"/>
    <property type="evidence" value="ECO:0007669"/>
    <property type="project" value="UniProtKB-EC"/>
</dbReference>
<reference evidence="7 8" key="1">
    <citation type="submission" date="2019-05" db="EMBL/GenBank/DDBJ databases">
        <title>Draft Whole-Genome sequence of the green sulfur bacterium Chlorobaculum thiosulfatiphilum DSM 249.</title>
        <authorList>
            <person name="Meyer T.E."/>
            <person name="Kyndt J.A."/>
        </authorList>
    </citation>
    <scope>NUCLEOTIDE SEQUENCE [LARGE SCALE GENOMIC DNA]</scope>
    <source>
        <strain evidence="7 8">DSM 249</strain>
    </source>
</reference>
<dbReference type="PROSITE" id="PS51160">
    <property type="entry name" value="ACYLPHOSPHATASE_3"/>
    <property type="match status" value="1"/>
</dbReference>
<accession>A0A5C4S9T1</accession>
<dbReference type="InterPro" id="IPR001792">
    <property type="entry name" value="Acylphosphatase-like_dom"/>
</dbReference>
<dbReference type="RefSeq" id="WP_139456362.1">
    <property type="nucleotide sequence ID" value="NZ_VDCH01000005.1"/>
</dbReference>
<evidence type="ECO:0000256" key="3">
    <source>
        <dbReference type="ARBA" id="ARBA00047645"/>
    </source>
</evidence>
<dbReference type="EMBL" id="VDCH01000005">
    <property type="protein sequence ID" value="TNJ39481.1"/>
    <property type="molecule type" value="Genomic_DNA"/>
</dbReference>
<evidence type="ECO:0000313" key="7">
    <source>
        <dbReference type="EMBL" id="TNJ39481.1"/>
    </source>
</evidence>
<dbReference type="OrthoDB" id="9808093at2"/>
<sequence length="95" mass="10345">MSATTQKRVHVIISGLVQGVGFRMFVRREASARSLSGWTRNLPDGKVEIEAQGSAGLVDELLRQSRIGPARASVTAFKVKEIEVDTSDSGFRILT</sequence>
<protein>
    <recommendedName>
        <fullName evidence="2 4">acylphosphatase</fullName>
        <ecNumber evidence="2 4">3.6.1.7</ecNumber>
    </recommendedName>
</protein>
<organism evidence="7 8">
    <name type="scientific">Chlorobaculum thiosulfatiphilum</name>
    <name type="common">Chlorobium limicola f.sp. thiosulfatophilum</name>
    <dbReference type="NCBI Taxonomy" id="115852"/>
    <lineage>
        <taxon>Bacteria</taxon>
        <taxon>Pseudomonadati</taxon>
        <taxon>Chlorobiota</taxon>
        <taxon>Chlorobiia</taxon>
        <taxon>Chlorobiales</taxon>
        <taxon>Chlorobiaceae</taxon>
        <taxon>Chlorobaculum</taxon>
    </lineage>
</organism>
<feature type="active site" evidence="4">
    <location>
        <position position="23"/>
    </location>
</feature>
<keyword evidence="8" id="KW-1185">Reference proteome</keyword>